<keyword evidence="1" id="KW-0808">Transferase</keyword>
<evidence type="ECO:0000256" key="2">
    <source>
        <dbReference type="ARBA" id="ARBA00023315"/>
    </source>
</evidence>
<dbReference type="CDD" id="cd04301">
    <property type="entry name" value="NAT_SF"/>
    <property type="match status" value="1"/>
</dbReference>
<dbReference type="AlphaFoldDB" id="A0A917H5A8"/>
<gene>
    <name evidence="4" type="ORF">GCM10010918_23310</name>
</gene>
<dbReference type="Gene3D" id="3.40.630.30">
    <property type="match status" value="1"/>
</dbReference>
<keyword evidence="5" id="KW-1185">Reference proteome</keyword>
<proteinExistence type="predicted"/>
<evidence type="ECO:0000313" key="5">
    <source>
        <dbReference type="Proteomes" id="UP000600247"/>
    </source>
</evidence>
<protein>
    <submittedName>
        <fullName evidence="4">Acetyltransferase</fullName>
    </submittedName>
</protein>
<feature type="domain" description="N-acetyltransferase" evidence="3">
    <location>
        <begin position="4"/>
        <end position="169"/>
    </location>
</feature>
<evidence type="ECO:0000313" key="4">
    <source>
        <dbReference type="EMBL" id="GGG67893.1"/>
    </source>
</evidence>
<dbReference type="SUPFAM" id="SSF55729">
    <property type="entry name" value="Acyl-CoA N-acyltransferases (Nat)"/>
    <property type="match status" value="1"/>
</dbReference>
<dbReference type="Pfam" id="PF00583">
    <property type="entry name" value="Acetyltransf_1"/>
    <property type="match status" value="1"/>
</dbReference>
<accession>A0A917H5A8</accession>
<dbReference type="EMBL" id="BMHY01000004">
    <property type="protein sequence ID" value="GGG67893.1"/>
    <property type="molecule type" value="Genomic_DNA"/>
</dbReference>
<name>A0A917H5A8_9BACL</name>
<dbReference type="RefSeq" id="WP_188889376.1">
    <property type="nucleotide sequence ID" value="NZ_BMHY01000004.1"/>
</dbReference>
<dbReference type="InterPro" id="IPR000182">
    <property type="entry name" value="GNAT_dom"/>
</dbReference>
<evidence type="ECO:0000259" key="3">
    <source>
        <dbReference type="PROSITE" id="PS51186"/>
    </source>
</evidence>
<dbReference type="Proteomes" id="UP000600247">
    <property type="component" value="Unassembled WGS sequence"/>
</dbReference>
<dbReference type="GO" id="GO:0016747">
    <property type="term" value="F:acyltransferase activity, transferring groups other than amino-acyl groups"/>
    <property type="evidence" value="ECO:0007669"/>
    <property type="project" value="InterPro"/>
</dbReference>
<reference evidence="4 5" key="1">
    <citation type="journal article" date="2014" name="Int. J. Syst. Evol. Microbiol.">
        <title>Complete genome sequence of Corynebacterium casei LMG S-19264T (=DSM 44701T), isolated from a smear-ripened cheese.</title>
        <authorList>
            <consortium name="US DOE Joint Genome Institute (JGI-PGF)"/>
            <person name="Walter F."/>
            <person name="Albersmeier A."/>
            <person name="Kalinowski J."/>
            <person name="Ruckert C."/>
        </authorList>
    </citation>
    <scope>NUCLEOTIDE SEQUENCE [LARGE SCALE GENOMIC DNA]</scope>
    <source>
        <strain evidence="4 5">CGMCC 1.15286</strain>
    </source>
</reference>
<dbReference type="PROSITE" id="PS51186">
    <property type="entry name" value="GNAT"/>
    <property type="match status" value="1"/>
</dbReference>
<evidence type="ECO:0000256" key="1">
    <source>
        <dbReference type="ARBA" id="ARBA00022679"/>
    </source>
</evidence>
<dbReference type="InterPro" id="IPR050832">
    <property type="entry name" value="Bact_Acetyltransf"/>
</dbReference>
<sequence length="169" mass="18615">MTSLTIEEITSIVQDEEELSSLLIKVVEDGASIGFLPPLDRAAALHYWRGVLGGDDVILFTAKLQGRIVGSIQLQLSTKPNGSHRAEIAKLMTNPDYRRQGIGRALMQAAEQRAAQENRTLLVLDTREGDPSNLLYSSLEYIQAGRIPGYARSADGQLHATIFYYKKLG</sequence>
<dbReference type="PANTHER" id="PTHR43877">
    <property type="entry name" value="AMINOALKYLPHOSPHONATE N-ACETYLTRANSFERASE-RELATED-RELATED"/>
    <property type="match status" value="1"/>
</dbReference>
<dbReference type="InterPro" id="IPR016181">
    <property type="entry name" value="Acyl_CoA_acyltransferase"/>
</dbReference>
<organism evidence="4 5">
    <name type="scientific">Paenibacillus radicis</name>
    <name type="common">ex Gao et al. 2016</name>
    <dbReference type="NCBI Taxonomy" id="1737354"/>
    <lineage>
        <taxon>Bacteria</taxon>
        <taxon>Bacillati</taxon>
        <taxon>Bacillota</taxon>
        <taxon>Bacilli</taxon>
        <taxon>Bacillales</taxon>
        <taxon>Paenibacillaceae</taxon>
        <taxon>Paenibacillus</taxon>
    </lineage>
</organism>
<comment type="caution">
    <text evidence="4">The sequence shown here is derived from an EMBL/GenBank/DDBJ whole genome shotgun (WGS) entry which is preliminary data.</text>
</comment>
<keyword evidence="2" id="KW-0012">Acyltransferase</keyword>